<accession>A0A1R1YDH8</accession>
<evidence type="ECO:0000313" key="1">
    <source>
        <dbReference type="EMBL" id="OMJ24974.1"/>
    </source>
</evidence>
<proteinExistence type="predicted"/>
<organism evidence="1 2">
    <name type="scientific">Smittium culicis</name>
    <dbReference type="NCBI Taxonomy" id="133412"/>
    <lineage>
        <taxon>Eukaryota</taxon>
        <taxon>Fungi</taxon>
        <taxon>Fungi incertae sedis</taxon>
        <taxon>Zoopagomycota</taxon>
        <taxon>Kickxellomycotina</taxon>
        <taxon>Harpellomycetes</taxon>
        <taxon>Harpellales</taxon>
        <taxon>Legeriomycetaceae</taxon>
        <taxon>Smittium</taxon>
    </lineage>
</organism>
<feature type="non-terminal residue" evidence="1">
    <location>
        <position position="270"/>
    </location>
</feature>
<name>A0A1R1YDH8_9FUNG</name>
<evidence type="ECO:0000313" key="2">
    <source>
        <dbReference type="Proteomes" id="UP000187429"/>
    </source>
</evidence>
<dbReference type="AlphaFoldDB" id="A0A1R1YDH8"/>
<reference evidence="2" key="1">
    <citation type="submission" date="2017-01" db="EMBL/GenBank/DDBJ databases">
        <authorList>
            <person name="Wang Y."/>
            <person name="White M."/>
            <person name="Kvist S."/>
            <person name="Moncalvo J.-M."/>
        </authorList>
    </citation>
    <scope>NUCLEOTIDE SEQUENCE [LARGE SCALE GENOMIC DNA]</scope>
    <source>
        <strain evidence="2">ID-206-W2</strain>
    </source>
</reference>
<dbReference type="Proteomes" id="UP000187429">
    <property type="component" value="Unassembled WGS sequence"/>
</dbReference>
<protein>
    <submittedName>
        <fullName evidence="1">Uncharacterized protein</fullName>
    </submittedName>
</protein>
<comment type="caution">
    <text evidence="1">The sequence shown here is derived from an EMBL/GenBank/DDBJ whole genome shotgun (WGS) entry which is preliminary data.</text>
</comment>
<gene>
    <name evidence="1" type="ORF">AYI69_g4450</name>
</gene>
<keyword evidence="2" id="KW-1185">Reference proteome</keyword>
<sequence length="270" mass="28869">MLISVERAIKLSSILLIIAHVPKIESQPSGSISSDLSSPDSEILVPRKDSNKHSANLCSVNGEFKCTTSVNQSPLFTQCSNYRLVAYRCAENSYCVQKGFGITCEVNKDTKSFSSVSKRASFEIGGQSHNLKKRDEKAEQVLPSCSSTGPEFSTCSNEGESKQYKQCIDGKTVVSECVNGFVCFNNGNNGILCAYPGYNPKIKSVLDNNNDNPGLKGSNAQIPSSGMQLGLSVGIGIDVSNNLASQNGYQNNISPPLPLLSPTISVLPTS</sequence>
<dbReference type="EMBL" id="LSSM01001722">
    <property type="protein sequence ID" value="OMJ24974.1"/>
    <property type="molecule type" value="Genomic_DNA"/>
</dbReference>
<dbReference type="OrthoDB" id="5684390at2759"/>